<gene>
    <name evidence="3" type="ORF">G3569_11240</name>
</gene>
<dbReference type="AlphaFoldDB" id="A0A6M1T8N9"/>
<sequence length="238" mass="26636">MRFFALLFILAFLAASCSDGGLGYNDPLYDMKSSVNPQGEGEVNPPFGTYVEGKTITIEAVDIQPADTMQFLNWTGDTTATDNPLTFEISRDMNLVANYGVPDYIFRLLVADGVNPRMDLVFGMEEGATDGFDEGVDRELPPSPPDNGFDARLSIPSYGLAEDYRSFDKDSLGWQLDMQSELANDVTLKWDYSDKTYFNRIRLTDSPNESTFTVDMKTNSFYTVTEDTKTTLYIIGIR</sequence>
<feature type="domain" description="Bacterial repeat" evidence="2">
    <location>
        <begin position="34"/>
        <end position="99"/>
    </location>
</feature>
<organism evidence="3 4">
    <name type="scientific">Fodinibius halophilus</name>
    <dbReference type="NCBI Taxonomy" id="1736908"/>
    <lineage>
        <taxon>Bacteria</taxon>
        <taxon>Pseudomonadati</taxon>
        <taxon>Balneolota</taxon>
        <taxon>Balneolia</taxon>
        <taxon>Balneolales</taxon>
        <taxon>Balneolaceae</taxon>
        <taxon>Fodinibius</taxon>
    </lineage>
</organism>
<proteinExistence type="predicted"/>
<evidence type="ECO:0000313" key="3">
    <source>
        <dbReference type="EMBL" id="NGP88933.1"/>
    </source>
</evidence>
<dbReference type="RefSeq" id="WP_165269157.1">
    <property type="nucleotide sequence ID" value="NZ_JAALLS010000013.1"/>
</dbReference>
<evidence type="ECO:0000313" key="4">
    <source>
        <dbReference type="Proteomes" id="UP000479132"/>
    </source>
</evidence>
<evidence type="ECO:0000256" key="1">
    <source>
        <dbReference type="SAM" id="SignalP"/>
    </source>
</evidence>
<reference evidence="3 4" key="1">
    <citation type="submission" date="2020-02" db="EMBL/GenBank/DDBJ databases">
        <title>Aliifodinibius halophilus 2W32, complete genome.</title>
        <authorList>
            <person name="Li Y."/>
            <person name="Wu S."/>
        </authorList>
    </citation>
    <scope>NUCLEOTIDE SEQUENCE [LARGE SCALE GENOMIC DNA]</scope>
    <source>
        <strain evidence="3 4">2W32</strain>
    </source>
</reference>
<name>A0A6M1T8N9_9BACT</name>
<comment type="caution">
    <text evidence="3">The sequence shown here is derived from an EMBL/GenBank/DDBJ whole genome shotgun (WGS) entry which is preliminary data.</text>
</comment>
<feature type="signal peptide" evidence="1">
    <location>
        <begin position="1"/>
        <end position="20"/>
    </location>
</feature>
<evidence type="ECO:0000259" key="2">
    <source>
        <dbReference type="Pfam" id="PF18998"/>
    </source>
</evidence>
<dbReference type="PROSITE" id="PS51257">
    <property type="entry name" value="PROKAR_LIPOPROTEIN"/>
    <property type="match status" value="1"/>
</dbReference>
<dbReference type="EMBL" id="JAALLS010000013">
    <property type="protein sequence ID" value="NGP88933.1"/>
    <property type="molecule type" value="Genomic_DNA"/>
</dbReference>
<accession>A0A6M1T8N9</accession>
<keyword evidence="1" id="KW-0732">Signal</keyword>
<dbReference type="Pfam" id="PF18998">
    <property type="entry name" value="Flg_new_2"/>
    <property type="match status" value="1"/>
</dbReference>
<dbReference type="Proteomes" id="UP000479132">
    <property type="component" value="Unassembled WGS sequence"/>
</dbReference>
<feature type="chain" id="PRO_5026911156" description="Bacterial repeat domain-containing protein" evidence="1">
    <location>
        <begin position="21"/>
        <end position="238"/>
    </location>
</feature>
<keyword evidence="4" id="KW-1185">Reference proteome</keyword>
<dbReference type="InterPro" id="IPR044060">
    <property type="entry name" value="Bacterial_rp_domain"/>
</dbReference>
<protein>
    <recommendedName>
        <fullName evidence="2">Bacterial repeat domain-containing protein</fullName>
    </recommendedName>
</protein>